<evidence type="ECO:0000259" key="1">
    <source>
        <dbReference type="PROSITE" id="PS50011"/>
    </source>
</evidence>
<dbReference type="EMBL" id="CATOUU010000380">
    <property type="protein sequence ID" value="CAI9926974.1"/>
    <property type="molecule type" value="Genomic_DNA"/>
</dbReference>
<dbReference type="SUPFAM" id="SSF56112">
    <property type="entry name" value="Protein kinase-like (PK-like)"/>
    <property type="match status" value="1"/>
</dbReference>
<dbReference type="GO" id="GO:0005634">
    <property type="term" value="C:nucleus"/>
    <property type="evidence" value="ECO:0007669"/>
    <property type="project" value="TreeGrafter"/>
</dbReference>
<dbReference type="InterPro" id="IPR008271">
    <property type="entry name" value="Ser/Thr_kinase_AS"/>
</dbReference>
<name>A0AA86NYD0_9EUKA</name>
<reference evidence="3 4" key="2">
    <citation type="submission" date="2024-07" db="EMBL/GenBank/DDBJ databases">
        <authorList>
            <person name="Akdeniz Z."/>
        </authorList>
    </citation>
    <scope>NUCLEOTIDE SEQUENCE [LARGE SCALE GENOMIC DNA]</scope>
</reference>
<feature type="domain" description="Protein kinase" evidence="1">
    <location>
        <begin position="1"/>
        <end position="249"/>
    </location>
</feature>
<comment type="caution">
    <text evidence="2">The sequence shown here is derived from an EMBL/GenBank/DDBJ whole genome shotgun (WGS) entry which is preliminary data.</text>
</comment>
<dbReference type="Gene3D" id="1.10.510.10">
    <property type="entry name" value="Transferase(Phosphotransferase) domain 1"/>
    <property type="match status" value="1"/>
</dbReference>
<dbReference type="AlphaFoldDB" id="A0AA86NYD0"/>
<dbReference type="GO" id="GO:0044773">
    <property type="term" value="P:mitotic DNA damage checkpoint signaling"/>
    <property type="evidence" value="ECO:0007669"/>
    <property type="project" value="TreeGrafter"/>
</dbReference>
<reference evidence="2" key="1">
    <citation type="submission" date="2023-06" db="EMBL/GenBank/DDBJ databases">
        <authorList>
            <person name="Kurt Z."/>
        </authorList>
    </citation>
    <scope>NUCLEOTIDE SEQUENCE</scope>
</reference>
<dbReference type="GO" id="GO:0005524">
    <property type="term" value="F:ATP binding"/>
    <property type="evidence" value="ECO:0007669"/>
    <property type="project" value="InterPro"/>
</dbReference>
<dbReference type="SMART" id="SM00220">
    <property type="entry name" value="S_TKc"/>
    <property type="match status" value="1"/>
</dbReference>
<sequence length="525" mass="61106">MKNDALSKNRVKILEKLKNIPNVVQQFGYQVINSVQFSDLNKIDQNIVNKINSDSIVSVCEYYEYKQLSIRQFKGSNNQHYLSGSNLQNAISFFQQLLVTISQLHEQHIFHFDIKPENILMSESTTDFKLIDFGSAQIVEEVENNASLLIQDAFTAWPIQVTELFSSSRFDSQHNVVVCNKFDAYSIGCVMYYVLMDEYLQFPMEAQTEQFSNCVQVYGIVMADLISGLTRQNMVYRYNVSQALQHPALVYEDNSSEQIQSIMPNKSKLFRNPSKQNMLIQSFDSCQFYPSLRGRIPSLEILEYEEVEVVQQPVSSLFNFILTQNSHFKQKMCKHLKIQRSSSVQKCNITKRKHQVWDDQHNVGYQNAVRHNKLQTNNICYSFAQREINSFKFIQSQFHRTEDLLIQFPFFILIEMKKLYQYQNFITDTKSIVNSFFASRKLLTQQTESILDCVKSYDNLTIDEKSTEQPQVFSQPKITPRPLRNANLPVDFELFETLQRQTQYTSLEAISTSDLKISTSDAKLM</sequence>
<protein>
    <submittedName>
        <fullName evidence="2">CAMK CAMKL</fullName>
    </submittedName>
    <submittedName>
        <fullName evidence="3">Kinase</fullName>
    </submittedName>
</protein>
<dbReference type="InterPro" id="IPR011009">
    <property type="entry name" value="Kinase-like_dom_sf"/>
</dbReference>
<dbReference type="InterPro" id="IPR000719">
    <property type="entry name" value="Prot_kinase_dom"/>
</dbReference>
<dbReference type="Proteomes" id="UP001642409">
    <property type="component" value="Unassembled WGS sequence"/>
</dbReference>
<gene>
    <name evidence="2" type="ORF">HINF_LOCUS14619</name>
    <name evidence="3" type="ORF">HINF_LOCUS1529</name>
</gene>
<proteinExistence type="predicted"/>
<organism evidence="2">
    <name type="scientific">Hexamita inflata</name>
    <dbReference type="NCBI Taxonomy" id="28002"/>
    <lineage>
        <taxon>Eukaryota</taxon>
        <taxon>Metamonada</taxon>
        <taxon>Diplomonadida</taxon>
        <taxon>Hexamitidae</taxon>
        <taxon>Hexamitinae</taxon>
        <taxon>Hexamita</taxon>
    </lineage>
</organism>
<evidence type="ECO:0000313" key="4">
    <source>
        <dbReference type="Proteomes" id="UP001642409"/>
    </source>
</evidence>
<dbReference type="PROSITE" id="PS50011">
    <property type="entry name" value="PROTEIN_KINASE_DOM"/>
    <property type="match status" value="1"/>
</dbReference>
<dbReference type="GO" id="GO:0004674">
    <property type="term" value="F:protein serine/threonine kinase activity"/>
    <property type="evidence" value="ECO:0007669"/>
    <property type="project" value="TreeGrafter"/>
</dbReference>
<keyword evidence="3" id="KW-0418">Kinase</keyword>
<evidence type="ECO:0000313" key="2">
    <source>
        <dbReference type="EMBL" id="CAI9926974.1"/>
    </source>
</evidence>
<dbReference type="PANTHER" id="PTHR44167">
    <property type="entry name" value="OVARIAN-SPECIFIC SERINE/THREONINE-PROTEIN KINASE LOK-RELATED"/>
    <property type="match status" value="1"/>
</dbReference>
<keyword evidence="4" id="KW-1185">Reference proteome</keyword>
<dbReference type="PANTHER" id="PTHR44167:SF30">
    <property type="entry name" value="PHOSPHORYLASE KINASE"/>
    <property type="match status" value="1"/>
</dbReference>
<evidence type="ECO:0000313" key="3">
    <source>
        <dbReference type="EMBL" id="CAL5971686.1"/>
    </source>
</evidence>
<keyword evidence="3" id="KW-0808">Transferase</keyword>
<dbReference type="PROSITE" id="PS00108">
    <property type="entry name" value="PROTEIN_KINASE_ST"/>
    <property type="match status" value="1"/>
</dbReference>
<accession>A0AA86NYD0</accession>
<dbReference type="EMBL" id="CAXDID020000003">
    <property type="protein sequence ID" value="CAL5971686.1"/>
    <property type="molecule type" value="Genomic_DNA"/>
</dbReference>
<dbReference type="Pfam" id="PF00069">
    <property type="entry name" value="Pkinase"/>
    <property type="match status" value="1"/>
</dbReference>